<evidence type="ECO:0000313" key="2">
    <source>
        <dbReference type="Proteomes" id="UP000518752"/>
    </source>
</evidence>
<reference evidence="1 2" key="1">
    <citation type="journal article" date="2020" name="ISME J.">
        <title>Uncovering the hidden diversity of litter-decomposition mechanisms in mushroom-forming fungi.</title>
        <authorList>
            <person name="Floudas D."/>
            <person name="Bentzer J."/>
            <person name="Ahren D."/>
            <person name="Johansson T."/>
            <person name="Persson P."/>
            <person name="Tunlid A."/>
        </authorList>
    </citation>
    <scope>NUCLEOTIDE SEQUENCE [LARGE SCALE GENOMIC DNA]</scope>
    <source>
        <strain evidence="1 2">CBS 406.79</strain>
    </source>
</reference>
<accession>A0A8H5LPZ2</accession>
<dbReference type="AlphaFoldDB" id="A0A8H5LPZ2"/>
<gene>
    <name evidence="1" type="ORF">D9757_011767</name>
</gene>
<proteinExistence type="predicted"/>
<dbReference type="EMBL" id="JAACJN010000173">
    <property type="protein sequence ID" value="KAF5365168.1"/>
    <property type="molecule type" value="Genomic_DNA"/>
</dbReference>
<sequence>MRSLTAYVDDLETKSDPISKPGRSNRFLDPLHVRNWDSHSVCCLPGYEEDRSLTSGTPFQRHDHYYVDCVACYAGEPHFHGSPFRDCKALNYRQSLRDLAAQATSRMDAVDLDLIQLGPDRRSGKFSVFRASSRGNRGAALETTNSGGPVEVNVTKTMQIHADDGLIESEEAAGGHSIVSKPPQLHLADEIDGHSI</sequence>
<comment type="caution">
    <text evidence="1">The sequence shown here is derived from an EMBL/GenBank/DDBJ whole genome shotgun (WGS) entry which is preliminary data.</text>
</comment>
<organism evidence="1 2">
    <name type="scientific">Collybiopsis confluens</name>
    <dbReference type="NCBI Taxonomy" id="2823264"/>
    <lineage>
        <taxon>Eukaryota</taxon>
        <taxon>Fungi</taxon>
        <taxon>Dikarya</taxon>
        <taxon>Basidiomycota</taxon>
        <taxon>Agaricomycotina</taxon>
        <taxon>Agaricomycetes</taxon>
        <taxon>Agaricomycetidae</taxon>
        <taxon>Agaricales</taxon>
        <taxon>Marasmiineae</taxon>
        <taxon>Omphalotaceae</taxon>
        <taxon>Collybiopsis</taxon>
    </lineage>
</organism>
<name>A0A8H5LPZ2_9AGAR</name>
<protein>
    <submittedName>
        <fullName evidence="1">Uncharacterized protein</fullName>
    </submittedName>
</protein>
<evidence type="ECO:0000313" key="1">
    <source>
        <dbReference type="EMBL" id="KAF5365168.1"/>
    </source>
</evidence>
<keyword evidence="2" id="KW-1185">Reference proteome</keyword>
<dbReference type="Proteomes" id="UP000518752">
    <property type="component" value="Unassembled WGS sequence"/>
</dbReference>